<organism evidence="2">
    <name type="scientific">Anguilla anguilla</name>
    <name type="common">European freshwater eel</name>
    <name type="synonym">Muraena anguilla</name>
    <dbReference type="NCBI Taxonomy" id="7936"/>
    <lineage>
        <taxon>Eukaryota</taxon>
        <taxon>Metazoa</taxon>
        <taxon>Chordata</taxon>
        <taxon>Craniata</taxon>
        <taxon>Vertebrata</taxon>
        <taxon>Euteleostomi</taxon>
        <taxon>Actinopterygii</taxon>
        <taxon>Neopterygii</taxon>
        <taxon>Teleostei</taxon>
        <taxon>Anguilliformes</taxon>
        <taxon>Anguillidae</taxon>
        <taxon>Anguilla</taxon>
    </lineage>
</organism>
<keyword evidence="1" id="KW-0812">Transmembrane</keyword>
<keyword evidence="1" id="KW-1133">Transmembrane helix</keyword>
<evidence type="ECO:0000256" key="1">
    <source>
        <dbReference type="SAM" id="Phobius"/>
    </source>
</evidence>
<proteinExistence type="predicted"/>
<dbReference type="AlphaFoldDB" id="A0A0E9RQ17"/>
<evidence type="ECO:0000313" key="2">
    <source>
        <dbReference type="EMBL" id="JAH30907.1"/>
    </source>
</evidence>
<protein>
    <submittedName>
        <fullName evidence="2">Uncharacterized protein</fullName>
    </submittedName>
</protein>
<name>A0A0E9RQ17_ANGAN</name>
<accession>A0A0E9RQ17</accession>
<reference evidence="2" key="2">
    <citation type="journal article" date="2015" name="Fish Shellfish Immunol.">
        <title>Early steps in the European eel (Anguilla anguilla)-Vibrio vulnificus interaction in the gills: Role of the RtxA13 toxin.</title>
        <authorList>
            <person name="Callol A."/>
            <person name="Pajuelo D."/>
            <person name="Ebbesson L."/>
            <person name="Teles M."/>
            <person name="MacKenzie S."/>
            <person name="Amaro C."/>
        </authorList>
    </citation>
    <scope>NUCLEOTIDE SEQUENCE</scope>
</reference>
<keyword evidence="1" id="KW-0472">Membrane</keyword>
<reference evidence="2" key="1">
    <citation type="submission" date="2014-11" db="EMBL/GenBank/DDBJ databases">
        <authorList>
            <person name="Amaro Gonzalez C."/>
        </authorList>
    </citation>
    <scope>NUCLEOTIDE SEQUENCE</scope>
</reference>
<feature type="transmembrane region" description="Helical" evidence="1">
    <location>
        <begin position="6"/>
        <end position="25"/>
    </location>
</feature>
<sequence>MAMKATYIIILLRIIILVFFYQICLPV</sequence>
<dbReference type="EMBL" id="GBXM01077670">
    <property type="protein sequence ID" value="JAH30907.1"/>
    <property type="molecule type" value="Transcribed_RNA"/>
</dbReference>